<name>A0ACC0BNJ3_CATRO</name>
<gene>
    <name evidence="1" type="ORF">M9H77_14522</name>
</gene>
<comment type="caution">
    <text evidence="1">The sequence shown here is derived from an EMBL/GenBank/DDBJ whole genome shotgun (WGS) entry which is preliminary data.</text>
</comment>
<evidence type="ECO:0000313" key="2">
    <source>
        <dbReference type="Proteomes" id="UP001060085"/>
    </source>
</evidence>
<reference evidence="2" key="1">
    <citation type="journal article" date="2023" name="Nat. Plants">
        <title>Single-cell RNA sequencing provides a high-resolution roadmap for understanding the multicellular compartmentation of specialized metabolism.</title>
        <authorList>
            <person name="Sun S."/>
            <person name="Shen X."/>
            <person name="Li Y."/>
            <person name="Li Y."/>
            <person name="Wang S."/>
            <person name="Li R."/>
            <person name="Zhang H."/>
            <person name="Shen G."/>
            <person name="Guo B."/>
            <person name="Wei J."/>
            <person name="Xu J."/>
            <person name="St-Pierre B."/>
            <person name="Chen S."/>
            <person name="Sun C."/>
        </authorList>
    </citation>
    <scope>NUCLEOTIDE SEQUENCE [LARGE SCALE GENOMIC DNA]</scope>
</reference>
<proteinExistence type="predicted"/>
<dbReference type="EMBL" id="CM044703">
    <property type="protein sequence ID" value="KAI5674158.1"/>
    <property type="molecule type" value="Genomic_DNA"/>
</dbReference>
<keyword evidence="2" id="KW-1185">Reference proteome</keyword>
<accession>A0ACC0BNJ3</accession>
<protein>
    <submittedName>
        <fullName evidence="1">Uncharacterized protein</fullName>
    </submittedName>
</protein>
<dbReference type="Proteomes" id="UP001060085">
    <property type="component" value="Linkage Group LG03"/>
</dbReference>
<organism evidence="1 2">
    <name type="scientific">Catharanthus roseus</name>
    <name type="common">Madagascar periwinkle</name>
    <name type="synonym">Vinca rosea</name>
    <dbReference type="NCBI Taxonomy" id="4058"/>
    <lineage>
        <taxon>Eukaryota</taxon>
        <taxon>Viridiplantae</taxon>
        <taxon>Streptophyta</taxon>
        <taxon>Embryophyta</taxon>
        <taxon>Tracheophyta</taxon>
        <taxon>Spermatophyta</taxon>
        <taxon>Magnoliopsida</taxon>
        <taxon>eudicotyledons</taxon>
        <taxon>Gunneridae</taxon>
        <taxon>Pentapetalae</taxon>
        <taxon>asterids</taxon>
        <taxon>lamiids</taxon>
        <taxon>Gentianales</taxon>
        <taxon>Apocynaceae</taxon>
        <taxon>Rauvolfioideae</taxon>
        <taxon>Vinceae</taxon>
        <taxon>Catharanthinae</taxon>
        <taxon>Catharanthus</taxon>
    </lineage>
</organism>
<evidence type="ECO:0000313" key="1">
    <source>
        <dbReference type="EMBL" id="KAI5674158.1"/>
    </source>
</evidence>
<sequence length="90" mass="10193">MYVVIPSVAEPLAALLLLQYIFGDRVDKIYRVQGSLELSFFRVIVIIQFRWTRDDGSSETIRVVVVICSSKVDARIQQEYESLPSLGGVE</sequence>